<evidence type="ECO:0000256" key="1">
    <source>
        <dbReference type="ARBA" id="ARBA00022884"/>
    </source>
</evidence>
<dbReference type="GO" id="GO:1990904">
    <property type="term" value="C:ribonucleoprotein complex"/>
    <property type="evidence" value="ECO:0007669"/>
    <property type="project" value="TreeGrafter"/>
</dbReference>
<protein>
    <recommendedName>
        <fullName evidence="3">NTF2 domain-containing protein</fullName>
    </recommendedName>
</protein>
<dbReference type="AlphaFoldDB" id="A0A835D8V5"/>
<evidence type="ECO:0000259" key="3">
    <source>
        <dbReference type="PROSITE" id="PS50177"/>
    </source>
</evidence>
<proteinExistence type="predicted"/>
<organism evidence="4 5">
    <name type="scientific">Tetracentron sinense</name>
    <name type="common">Spur-leaf</name>
    <dbReference type="NCBI Taxonomy" id="13715"/>
    <lineage>
        <taxon>Eukaryota</taxon>
        <taxon>Viridiplantae</taxon>
        <taxon>Streptophyta</taxon>
        <taxon>Embryophyta</taxon>
        <taxon>Tracheophyta</taxon>
        <taxon>Spermatophyta</taxon>
        <taxon>Magnoliopsida</taxon>
        <taxon>Trochodendrales</taxon>
        <taxon>Trochodendraceae</taxon>
        <taxon>Tetracentron</taxon>
    </lineage>
</organism>
<keyword evidence="1" id="KW-0694">RNA-binding</keyword>
<name>A0A835D8V5_TETSI</name>
<dbReference type="PROSITE" id="PS50177">
    <property type="entry name" value="NTF2_DOMAIN"/>
    <property type="match status" value="1"/>
</dbReference>
<dbReference type="InterPro" id="IPR018222">
    <property type="entry name" value="Nuclear_transport_factor_2_euk"/>
</dbReference>
<reference evidence="4 5" key="1">
    <citation type="submission" date="2020-04" db="EMBL/GenBank/DDBJ databases">
        <title>Plant Genome Project.</title>
        <authorList>
            <person name="Zhang R.-G."/>
        </authorList>
    </citation>
    <scope>NUCLEOTIDE SEQUENCE [LARGE SCALE GENOMIC DNA]</scope>
    <source>
        <strain evidence="4">YNK0</strain>
        <tissue evidence="4">Leaf</tissue>
    </source>
</reference>
<dbReference type="Gene3D" id="3.10.450.50">
    <property type="match status" value="1"/>
</dbReference>
<dbReference type="PANTHER" id="PTHR10693">
    <property type="entry name" value="RAS GTPASE-ACTIVATING PROTEIN-BINDING PROTEIN"/>
    <property type="match status" value="1"/>
</dbReference>
<dbReference type="Proteomes" id="UP000655225">
    <property type="component" value="Unassembled WGS sequence"/>
</dbReference>
<gene>
    <name evidence="4" type="ORF">HHK36_022474</name>
</gene>
<dbReference type="InterPro" id="IPR039539">
    <property type="entry name" value="Ras_GTPase_bind_prot"/>
</dbReference>
<evidence type="ECO:0000313" key="5">
    <source>
        <dbReference type="Proteomes" id="UP000655225"/>
    </source>
</evidence>
<dbReference type="OrthoDB" id="339151at2759"/>
<dbReference type="GO" id="GO:0005829">
    <property type="term" value="C:cytosol"/>
    <property type="evidence" value="ECO:0007669"/>
    <property type="project" value="TreeGrafter"/>
</dbReference>
<dbReference type="CDD" id="cd00780">
    <property type="entry name" value="NTF2"/>
    <property type="match status" value="1"/>
</dbReference>
<dbReference type="SUPFAM" id="SSF54427">
    <property type="entry name" value="NTF2-like"/>
    <property type="match status" value="1"/>
</dbReference>
<dbReference type="Pfam" id="PF02136">
    <property type="entry name" value="NTF2"/>
    <property type="match status" value="1"/>
</dbReference>
<dbReference type="FunFam" id="3.10.450.50:FF:000003">
    <property type="entry name" value="Nuclear transport factor 2 family protein"/>
    <property type="match status" value="1"/>
</dbReference>
<dbReference type="EMBL" id="JABCRI010000016">
    <property type="protein sequence ID" value="KAF8392132.1"/>
    <property type="molecule type" value="Genomic_DNA"/>
</dbReference>
<dbReference type="InterPro" id="IPR032710">
    <property type="entry name" value="NTF2-like_dom_sf"/>
</dbReference>
<feature type="region of interest" description="Disordered" evidence="2">
    <location>
        <begin position="208"/>
        <end position="235"/>
    </location>
</feature>
<feature type="compositionally biased region" description="Basic and acidic residues" evidence="2">
    <location>
        <begin position="208"/>
        <end position="219"/>
    </location>
</feature>
<dbReference type="GO" id="GO:0003729">
    <property type="term" value="F:mRNA binding"/>
    <property type="evidence" value="ECO:0007669"/>
    <property type="project" value="TreeGrafter"/>
</dbReference>
<accession>A0A835D8V5</accession>
<feature type="domain" description="NTF2" evidence="3">
    <location>
        <begin position="7"/>
        <end position="121"/>
    </location>
</feature>
<evidence type="ECO:0000256" key="2">
    <source>
        <dbReference type="SAM" id="MobiDB-lite"/>
    </source>
</evidence>
<dbReference type="InterPro" id="IPR002075">
    <property type="entry name" value="NTF2_dom"/>
</dbReference>
<sequence>MATVQIIGSAFVDQYYRILKKDQELLYKFYTNASAMFLIDGNSRESASSLKQIQTLIRSLSFTEIDIKTTHSLESWKGGVLVMVSGSVQTKDFSGRRKFMQTFFLAPQEKGYFVLNDIFHFIDEEGIQQHPAALLGQNNLDSKLNAVSSLPKPAKKKKKARTLVKVEILESFTKDISQTLEPDVKDVEATKDSIASIKIETLSVSAEDRAEGMPDKIKSDGPSSEGKVVSGPAEEISDERPILAELTSGEVIQEPSFDLRYQLELICSPRVSPSNQDPQSDSHASIKEDLATLSTRLSMYQKFSREIERMPSFTFPEPRNNPTPVISERLVSFYLTNAAAIQTALHQTLADRNPREVDQMIMDATSAFSTLDAMFIRYELFQVDIKALINDAMQFCDLDQVTRIDNFRDYATSCSQRSSERVKHLLRNIDQSRGSTGQAQDTLAAAKTEVELRNRQLATAVAAMTEAERNLEVQESVVADCAACLDEARQEAELSEQLVRQISEEHLRLVEARDAALQRFMQCQRHLRG</sequence>
<evidence type="ECO:0000313" key="4">
    <source>
        <dbReference type="EMBL" id="KAF8392132.1"/>
    </source>
</evidence>
<keyword evidence="5" id="KW-1185">Reference proteome</keyword>
<dbReference type="PANTHER" id="PTHR10693:SF58">
    <property type="entry name" value="OS02G0131700 PROTEIN"/>
    <property type="match status" value="1"/>
</dbReference>
<comment type="caution">
    <text evidence="4">The sequence shown here is derived from an EMBL/GenBank/DDBJ whole genome shotgun (WGS) entry which is preliminary data.</text>
</comment>